<dbReference type="SUPFAM" id="SSF54782">
    <property type="entry name" value="Porphobilinogen deaminase (hydroxymethylbilane synthase), C-terminal domain"/>
    <property type="match status" value="1"/>
</dbReference>
<evidence type="ECO:0000259" key="6">
    <source>
        <dbReference type="Pfam" id="PF01379"/>
    </source>
</evidence>
<evidence type="ECO:0000256" key="4">
    <source>
        <dbReference type="ARBA" id="ARBA00022679"/>
    </source>
</evidence>
<feature type="domain" description="Porphobilinogen deaminase N-terminal" evidence="6">
    <location>
        <begin position="1"/>
        <end position="157"/>
    </location>
</feature>
<dbReference type="PRINTS" id="PR00151">
    <property type="entry name" value="PORPHBDMNASE"/>
</dbReference>
<dbReference type="Pfam" id="PF01379">
    <property type="entry name" value="Porphobil_deam"/>
    <property type="match status" value="1"/>
</dbReference>
<evidence type="ECO:0000256" key="3">
    <source>
        <dbReference type="ARBA" id="ARBA00012655"/>
    </source>
</evidence>
<comment type="cofactor">
    <cofactor evidence="1">
        <name>dipyrromethane</name>
        <dbReference type="ChEBI" id="CHEBI:60342"/>
    </cofactor>
</comment>
<evidence type="ECO:0000313" key="7">
    <source>
        <dbReference type="EMBL" id="SUZ85435.1"/>
    </source>
</evidence>
<dbReference type="GO" id="GO:0006783">
    <property type="term" value="P:heme biosynthetic process"/>
    <property type="evidence" value="ECO:0007669"/>
    <property type="project" value="TreeGrafter"/>
</dbReference>
<protein>
    <recommendedName>
        <fullName evidence="3">hydroxymethylbilane synthase</fullName>
        <ecNumber evidence="3">2.5.1.61</ecNumber>
    </recommendedName>
</protein>
<gene>
    <name evidence="7" type="ORF">METZ01_LOCUS38289</name>
</gene>
<comment type="similarity">
    <text evidence="2">Belongs to the HMBS family.</text>
</comment>
<sequence length="251" mass="26998">MAVHSYKDLPSQGPEGLVVAAIPERLAPEDCLIMRDDGQPDQSPSGLKLEIDLRLKKNAVVGTSSERRRALLRSLRPDLQIVPIRGNVPTRLAKLHEGQYDAIVLAAAGLIRLGHQQKASALNLGRFVNLRLDPTIFVPAPAQGALALQCREGDRVIDAVAPLHDVSASGPVRAERELLRLVDGGCSLPFGAWCRRVDGGDLELMSVLESDGVLVRKSGRAENPDELAAVLWAKLSHTLPETPTDGTSLEA</sequence>
<accession>A0A381R132</accession>
<keyword evidence="5" id="KW-0627">Porphyrin biosynthesis</keyword>
<dbReference type="AlphaFoldDB" id="A0A381R132"/>
<dbReference type="InterPro" id="IPR036803">
    <property type="entry name" value="Porphobilinogen_deaminase_C_sf"/>
</dbReference>
<dbReference type="SUPFAM" id="SSF53850">
    <property type="entry name" value="Periplasmic binding protein-like II"/>
    <property type="match status" value="1"/>
</dbReference>
<dbReference type="FunFam" id="3.40.190.10:FF:000005">
    <property type="entry name" value="Porphobilinogen deaminase"/>
    <property type="match status" value="1"/>
</dbReference>
<dbReference type="GO" id="GO:0004418">
    <property type="term" value="F:hydroxymethylbilane synthase activity"/>
    <property type="evidence" value="ECO:0007669"/>
    <property type="project" value="UniProtKB-EC"/>
</dbReference>
<keyword evidence="4" id="KW-0808">Transferase</keyword>
<dbReference type="EC" id="2.5.1.61" evidence="3"/>
<proteinExistence type="inferred from homology"/>
<dbReference type="PANTHER" id="PTHR11557">
    <property type="entry name" value="PORPHOBILINOGEN DEAMINASE"/>
    <property type="match status" value="1"/>
</dbReference>
<dbReference type="PANTHER" id="PTHR11557:SF0">
    <property type="entry name" value="PORPHOBILINOGEN DEAMINASE"/>
    <property type="match status" value="1"/>
</dbReference>
<evidence type="ECO:0000256" key="1">
    <source>
        <dbReference type="ARBA" id="ARBA00001916"/>
    </source>
</evidence>
<reference evidence="7" key="1">
    <citation type="submission" date="2018-05" db="EMBL/GenBank/DDBJ databases">
        <authorList>
            <person name="Lanie J.A."/>
            <person name="Ng W.-L."/>
            <person name="Kazmierczak K.M."/>
            <person name="Andrzejewski T.M."/>
            <person name="Davidsen T.M."/>
            <person name="Wayne K.J."/>
            <person name="Tettelin H."/>
            <person name="Glass J.I."/>
            <person name="Rusch D."/>
            <person name="Podicherti R."/>
            <person name="Tsui H.-C.T."/>
            <person name="Winkler M.E."/>
        </authorList>
    </citation>
    <scope>NUCLEOTIDE SEQUENCE</scope>
</reference>
<evidence type="ECO:0000256" key="5">
    <source>
        <dbReference type="ARBA" id="ARBA00023244"/>
    </source>
</evidence>
<evidence type="ECO:0000256" key="2">
    <source>
        <dbReference type="ARBA" id="ARBA00005638"/>
    </source>
</evidence>
<dbReference type="InterPro" id="IPR000860">
    <property type="entry name" value="HemC"/>
</dbReference>
<name>A0A381R132_9ZZZZ</name>
<organism evidence="7">
    <name type="scientific">marine metagenome</name>
    <dbReference type="NCBI Taxonomy" id="408172"/>
    <lineage>
        <taxon>unclassified sequences</taxon>
        <taxon>metagenomes</taxon>
        <taxon>ecological metagenomes</taxon>
    </lineage>
</organism>
<dbReference type="Gene3D" id="3.40.190.10">
    <property type="entry name" value="Periplasmic binding protein-like II"/>
    <property type="match status" value="1"/>
</dbReference>
<dbReference type="InterPro" id="IPR022417">
    <property type="entry name" value="Porphobilin_deaminase_N"/>
</dbReference>
<dbReference type="GO" id="GO:0005737">
    <property type="term" value="C:cytoplasm"/>
    <property type="evidence" value="ECO:0007669"/>
    <property type="project" value="TreeGrafter"/>
</dbReference>
<dbReference type="NCBIfam" id="TIGR00212">
    <property type="entry name" value="hemC"/>
    <property type="match status" value="1"/>
</dbReference>
<dbReference type="Gene3D" id="3.30.160.40">
    <property type="entry name" value="Porphobilinogen deaminase, C-terminal domain"/>
    <property type="match status" value="1"/>
</dbReference>
<dbReference type="EMBL" id="UINC01001635">
    <property type="protein sequence ID" value="SUZ85435.1"/>
    <property type="molecule type" value="Genomic_DNA"/>
</dbReference>